<evidence type="ECO:0000256" key="7">
    <source>
        <dbReference type="PIRSR" id="PIRSR000524-50"/>
    </source>
</evidence>
<dbReference type="Proteomes" id="UP000250928">
    <property type="component" value="Unassembled WGS sequence"/>
</dbReference>
<dbReference type="EMBL" id="MUIE01000201">
    <property type="protein sequence ID" value="OQX34846.1"/>
    <property type="molecule type" value="Genomic_DNA"/>
</dbReference>
<dbReference type="GO" id="GO:0019265">
    <property type="term" value="P:glycine biosynthetic process, by transamination of glyoxylate"/>
    <property type="evidence" value="ECO:0007669"/>
    <property type="project" value="TreeGrafter"/>
</dbReference>
<proteinExistence type="inferred from homology"/>
<dbReference type="InterPro" id="IPR015422">
    <property type="entry name" value="PyrdxlP-dep_Trfase_small"/>
</dbReference>
<keyword evidence="5 7" id="KW-0663">Pyridoxal phosphate</keyword>
<keyword evidence="13" id="KW-1185">Reference proteome</keyword>
<organism evidence="11 13">
    <name type="scientific">Candidatus Sedimenticola endophacoides</name>
    <dbReference type="NCBI Taxonomy" id="2548426"/>
    <lineage>
        <taxon>Bacteria</taxon>
        <taxon>Pseudomonadati</taxon>
        <taxon>Pseudomonadota</taxon>
        <taxon>Gammaproteobacteria</taxon>
        <taxon>Chromatiales</taxon>
        <taxon>Sedimenticolaceae</taxon>
        <taxon>Sedimenticola</taxon>
    </lineage>
</organism>
<dbReference type="PANTHER" id="PTHR21152">
    <property type="entry name" value="AMINOTRANSFERASE CLASS V"/>
    <property type="match status" value="1"/>
</dbReference>
<evidence type="ECO:0000313" key="12">
    <source>
        <dbReference type="EMBL" id="PUE02911.1"/>
    </source>
</evidence>
<dbReference type="InterPro" id="IPR000192">
    <property type="entry name" value="Aminotrans_V_dom"/>
</dbReference>
<dbReference type="AlphaFoldDB" id="A0A657PKV9"/>
<accession>A0A657PKV9</accession>
<dbReference type="PIRSF" id="PIRSF000524">
    <property type="entry name" value="SPT"/>
    <property type="match status" value="1"/>
</dbReference>
<evidence type="ECO:0000313" key="13">
    <source>
        <dbReference type="Proteomes" id="UP000243361"/>
    </source>
</evidence>
<evidence type="ECO:0000256" key="9">
    <source>
        <dbReference type="RuleBase" id="RU004504"/>
    </source>
</evidence>
<evidence type="ECO:0000256" key="1">
    <source>
        <dbReference type="ARBA" id="ARBA00001933"/>
    </source>
</evidence>
<evidence type="ECO:0000313" key="11">
    <source>
        <dbReference type="EMBL" id="OQX34846.1"/>
    </source>
</evidence>
<comment type="cofactor">
    <cofactor evidence="1 7 9">
        <name>pyridoxal 5'-phosphate</name>
        <dbReference type="ChEBI" id="CHEBI:597326"/>
    </cofactor>
</comment>
<evidence type="ECO:0000256" key="4">
    <source>
        <dbReference type="ARBA" id="ARBA00022679"/>
    </source>
</evidence>
<dbReference type="FunFam" id="3.40.640.10:FF:000027">
    <property type="entry name" value="Serine--pyruvate aminotransferase, mitochondrial"/>
    <property type="match status" value="1"/>
</dbReference>
<dbReference type="Gene3D" id="3.40.640.10">
    <property type="entry name" value="Type I PLP-dependent aspartate aminotransferase-like (Major domain)"/>
    <property type="match status" value="1"/>
</dbReference>
<comment type="caution">
    <text evidence="11">The sequence shown here is derived from an EMBL/GenBank/DDBJ whole genome shotgun (WGS) entry which is preliminary data.</text>
</comment>
<gene>
    <name evidence="11" type="ORF">B0D84_03070</name>
    <name evidence="12" type="ORF">C3L24_05325</name>
</gene>
<evidence type="ECO:0000259" key="10">
    <source>
        <dbReference type="Pfam" id="PF00266"/>
    </source>
</evidence>
<name>A0A657PKV9_9GAMM</name>
<dbReference type="Gene3D" id="3.90.1150.10">
    <property type="entry name" value="Aspartate Aminotransferase, domain 1"/>
    <property type="match status" value="1"/>
</dbReference>
<sequence>MAYSAFNPPVRTLMGPGPSDVHPRILAAMSRPTIGHLDPAFVAMMEETKGLLQYAFQTENALTMPISAPGSAGMECCFANLVEPGDTVIVCQNGVFGGRMKENVERCGGTPVMVEDTWGEAVDPDKLEAALKAHPQASLVAFVHAETSTGAQSDARALVELAHRHDCLTIVDAVTSLGGTPVKVDEWAIDAIYSGSQKCLSCTPGLSPVSFSERALEKVRNRSHKVQSWFLDLNLVMGYWGGGAKRAYHHTAPVNALYALHEALRILHEEGLESAWERHRHHHLALKAGLEAMGLRFIVDQAHRLPQLNAVSIPGGVDDAQVRARLLGDYNLEIGAGLGALAGKVWRIGQMGHASRAENILLCVAALEAVLSDSGADIHTGVALAATQQALGA</sequence>
<dbReference type="GO" id="GO:0008453">
    <property type="term" value="F:alanine-glyoxylate transaminase activity"/>
    <property type="evidence" value="ECO:0007669"/>
    <property type="project" value="TreeGrafter"/>
</dbReference>
<keyword evidence="3 11" id="KW-0032">Aminotransferase</keyword>
<feature type="modified residue" description="N6-(pyridoxal phosphate)lysine" evidence="7">
    <location>
        <position position="198"/>
    </location>
</feature>
<dbReference type="Pfam" id="PF00266">
    <property type="entry name" value="Aminotran_5"/>
    <property type="match status" value="1"/>
</dbReference>
<dbReference type="SUPFAM" id="SSF53383">
    <property type="entry name" value="PLP-dependent transferases"/>
    <property type="match status" value="1"/>
</dbReference>
<feature type="domain" description="Aminotransferase class V" evidence="10">
    <location>
        <begin position="33"/>
        <end position="338"/>
    </location>
</feature>
<reference evidence="12 14" key="2">
    <citation type="submission" date="2018-01" db="EMBL/GenBank/DDBJ databases">
        <title>Novel co-symbiosis in the lucinid bivalve Phacoides pectinatus.</title>
        <authorList>
            <person name="Lim S.J."/>
            <person name="Davis B.G."/>
            <person name="Gill D.E."/>
            <person name="Engel A.S."/>
            <person name="Anderson L.C."/>
            <person name="Campbell B.J."/>
        </authorList>
    </citation>
    <scope>NUCLEOTIDE SEQUENCE [LARGE SCALE GENOMIC DNA]</scope>
    <source>
        <strain evidence="12">N3_P5</strain>
    </source>
</reference>
<keyword evidence="4 11" id="KW-0808">Transferase</keyword>
<evidence type="ECO:0000256" key="6">
    <source>
        <dbReference type="PIRSR" id="PIRSR000524-1"/>
    </source>
</evidence>
<protein>
    <submittedName>
        <fullName evidence="11">Alanine--glyoxylate aminotransferase</fullName>
    </submittedName>
</protein>
<dbReference type="InterPro" id="IPR024169">
    <property type="entry name" value="SP_NH2Trfase/AEP_transaminase"/>
</dbReference>
<dbReference type="InterPro" id="IPR015421">
    <property type="entry name" value="PyrdxlP-dep_Trfase_major"/>
</dbReference>
<dbReference type="InterPro" id="IPR020578">
    <property type="entry name" value="Aminotrans_V_PyrdxlP_BS"/>
</dbReference>
<reference evidence="11 13" key="1">
    <citation type="submission" date="2017-02" db="EMBL/GenBank/DDBJ databases">
        <title>Novel co-symbiosis in the unique lucinid bivalve Phacoides pectinatus.</title>
        <authorList>
            <person name="Lim S.J."/>
            <person name="Davis B.G."/>
            <person name="Gill D.E."/>
            <person name="Engel A.S."/>
            <person name="Anderson L.C."/>
            <person name="Campbell B.J."/>
        </authorList>
    </citation>
    <scope>NUCLEOTIDE SEQUENCE [LARGE SCALE GENOMIC DNA]</scope>
    <source>
        <strain evidence="11">LUC13016_P6</strain>
    </source>
</reference>
<dbReference type="EMBL" id="PQCO01000170">
    <property type="protein sequence ID" value="PUE02911.1"/>
    <property type="molecule type" value="Genomic_DNA"/>
</dbReference>
<evidence type="ECO:0000256" key="8">
    <source>
        <dbReference type="RuleBase" id="RU004075"/>
    </source>
</evidence>
<dbReference type="Proteomes" id="UP000243361">
    <property type="component" value="Unassembled WGS sequence"/>
</dbReference>
<dbReference type="InterPro" id="IPR015424">
    <property type="entry name" value="PyrdxlP-dep_Trfase"/>
</dbReference>
<feature type="binding site" evidence="6">
    <location>
        <position position="347"/>
    </location>
    <ligand>
        <name>substrate</name>
    </ligand>
</feature>
<evidence type="ECO:0000313" key="14">
    <source>
        <dbReference type="Proteomes" id="UP000250928"/>
    </source>
</evidence>
<evidence type="ECO:0000256" key="2">
    <source>
        <dbReference type="ARBA" id="ARBA00009236"/>
    </source>
</evidence>
<evidence type="ECO:0000256" key="3">
    <source>
        <dbReference type="ARBA" id="ARBA00022576"/>
    </source>
</evidence>
<dbReference type="PANTHER" id="PTHR21152:SF40">
    <property type="entry name" value="ALANINE--GLYOXYLATE AMINOTRANSFERASE"/>
    <property type="match status" value="1"/>
</dbReference>
<dbReference type="GO" id="GO:0004760">
    <property type="term" value="F:L-serine-pyruvate transaminase activity"/>
    <property type="evidence" value="ECO:0007669"/>
    <property type="project" value="TreeGrafter"/>
</dbReference>
<comment type="similarity">
    <text evidence="2 8">Belongs to the class-V pyridoxal-phosphate-dependent aminotransferase family.</text>
</comment>
<evidence type="ECO:0000256" key="5">
    <source>
        <dbReference type="ARBA" id="ARBA00022898"/>
    </source>
</evidence>
<dbReference type="PROSITE" id="PS00595">
    <property type="entry name" value="AA_TRANSFER_CLASS_5"/>
    <property type="match status" value="1"/>
</dbReference>